<dbReference type="AlphaFoldDB" id="A0A193LIM4"/>
<dbReference type="STRING" id="1548547.BA177_15220"/>
<dbReference type="InterPro" id="IPR036909">
    <property type="entry name" value="Cyt_c-like_dom_sf"/>
</dbReference>
<feature type="region of interest" description="Disordered" evidence="1">
    <location>
        <begin position="94"/>
        <end position="116"/>
    </location>
</feature>
<feature type="chain" id="PRO_5008260280" description="Cytochrome c domain-containing protein" evidence="2">
    <location>
        <begin position="18"/>
        <end position="116"/>
    </location>
</feature>
<protein>
    <recommendedName>
        <fullName evidence="5">Cytochrome c domain-containing protein</fullName>
    </recommendedName>
</protein>
<feature type="signal peptide" evidence="2">
    <location>
        <begin position="1"/>
        <end position="17"/>
    </location>
</feature>
<sequence length="116" mass="12894">MRAVTLLLCLLATSVSAQEVDEASGLIKADGWQLVRIHCGGCHSHKLVTGQRADRQTWLAIIRWMQATQNLWQFDDATEKGILDYLAANYAPQSDRRRAPIPPQLMPPRPAVDSGD</sequence>
<dbReference type="GO" id="GO:0009055">
    <property type="term" value="F:electron transfer activity"/>
    <property type="evidence" value="ECO:0007669"/>
    <property type="project" value="InterPro"/>
</dbReference>
<feature type="compositionally biased region" description="Pro residues" evidence="1">
    <location>
        <begin position="100"/>
        <end position="110"/>
    </location>
</feature>
<dbReference type="SUPFAM" id="SSF46626">
    <property type="entry name" value="Cytochrome c"/>
    <property type="match status" value="1"/>
</dbReference>
<dbReference type="RefSeq" id="WP_068617590.1">
    <property type="nucleotide sequence ID" value="NZ_CP016268.1"/>
</dbReference>
<dbReference type="Gene3D" id="1.10.760.10">
    <property type="entry name" value="Cytochrome c-like domain"/>
    <property type="match status" value="1"/>
</dbReference>
<evidence type="ECO:0000256" key="2">
    <source>
        <dbReference type="SAM" id="SignalP"/>
    </source>
</evidence>
<evidence type="ECO:0000256" key="1">
    <source>
        <dbReference type="SAM" id="MobiDB-lite"/>
    </source>
</evidence>
<dbReference type="GO" id="GO:0020037">
    <property type="term" value="F:heme binding"/>
    <property type="evidence" value="ECO:0007669"/>
    <property type="project" value="InterPro"/>
</dbReference>
<organism evidence="3 4">
    <name type="scientific">Woeseia oceani</name>
    <dbReference type="NCBI Taxonomy" id="1548547"/>
    <lineage>
        <taxon>Bacteria</taxon>
        <taxon>Pseudomonadati</taxon>
        <taxon>Pseudomonadota</taxon>
        <taxon>Gammaproteobacteria</taxon>
        <taxon>Woeseiales</taxon>
        <taxon>Woeseiaceae</taxon>
        <taxon>Woeseia</taxon>
    </lineage>
</organism>
<dbReference type="EMBL" id="CP016268">
    <property type="protein sequence ID" value="ANO52357.1"/>
    <property type="molecule type" value="Genomic_DNA"/>
</dbReference>
<dbReference type="Proteomes" id="UP000092695">
    <property type="component" value="Chromosome"/>
</dbReference>
<keyword evidence="4" id="KW-1185">Reference proteome</keyword>
<reference evidence="3 4" key="1">
    <citation type="submission" date="2016-06" db="EMBL/GenBank/DDBJ databases">
        <title>Complete genome sequence of a deep-branching marine Gamma Proteobacterium Woeseia oceani type strain XK5.</title>
        <authorList>
            <person name="Mu D."/>
            <person name="Du Z."/>
        </authorList>
    </citation>
    <scope>NUCLEOTIDE SEQUENCE [LARGE SCALE GENOMIC DNA]</scope>
    <source>
        <strain evidence="3 4">XK5</strain>
    </source>
</reference>
<evidence type="ECO:0000313" key="3">
    <source>
        <dbReference type="EMBL" id="ANO52357.1"/>
    </source>
</evidence>
<name>A0A193LIM4_9GAMM</name>
<dbReference type="KEGG" id="woc:BA177_15220"/>
<evidence type="ECO:0008006" key="5">
    <source>
        <dbReference type="Google" id="ProtNLM"/>
    </source>
</evidence>
<dbReference type="OrthoDB" id="9805828at2"/>
<accession>A0A193LIM4</accession>
<gene>
    <name evidence="3" type="ORF">BA177_15220</name>
</gene>
<proteinExistence type="predicted"/>
<evidence type="ECO:0000313" key="4">
    <source>
        <dbReference type="Proteomes" id="UP000092695"/>
    </source>
</evidence>
<keyword evidence="2" id="KW-0732">Signal</keyword>